<dbReference type="EMBL" id="CP025682">
    <property type="protein sequence ID" value="AUN95326.1"/>
    <property type="molecule type" value="Genomic_DNA"/>
</dbReference>
<evidence type="ECO:0000313" key="9">
    <source>
        <dbReference type="Proteomes" id="UP000242205"/>
    </source>
</evidence>
<evidence type="ECO:0000256" key="4">
    <source>
        <dbReference type="PIRSR" id="PIRSR000303-1"/>
    </source>
</evidence>
<dbReference type="CDD" id="cd00340">
    <property type="entry name" value="GSH_Peroxidase"/>
    <property type="match status" value="1"/>
</dbReference>
<keyword evidence="3 5" id="KW-0560">Oxidoreductase</keyword>
<dbReference type="Proteomes" id="UP000242205">
    <property type="component" value="Chromosome"/>
</dbReference>
<dbReference type="Pfam" id="PF00255">
    <property type="entry name" value="GSHPx"/>
    <property type="match status" value="1"/>
</dbReference>
<keyword evidence="9" id="KW-1185">Reference proteome</keyword>
<evidence type="ECO:0000313" key="8">
    <source>
        <dbReference type="EMBL" id="AUN95326.1"/>
    </source>
</evidence>
<dbReference type="PRINTS" id="PR01011">
    <property type="entry name" value="GLUTPROXDASE"/>
</dbReference>
<organism evidence="8 9">
    <name type="scientific">Pseudazoarcus pumilus</name>
    <dbReference type="NCBI Taxonomy" id="2067960"/>
    <lineage>
        <taxon>Bacteria</taxon>
        <taxon>Pseudomonadati</taxon>
        <taxon>Pseudomonadota</taxon>
        <taxon>Betaproteobacteria</taxon>
        <taxon>Rhodocyclales</taxon>
        <taxon>Zoogloeaceae</taxon>
        <taxon>Pseudazoarcus</taxon>
    </lineage>
</organism>
<feature type="domain" description="Thioredoxin" evidence="7">
    <location>
        <begin position="7"/>
        <end position="178"/>
    </location>
</feature>
<dbReference type="InterPro" id="IPR000889">
    <property type="entry name" value="Glutathione_peroxidase"/>
</dbReference>
<reference evidence="8 9" key="1">
    <citation type="submission" date="2018-01" db="EMBL/GenBank/DDBJ databases">
        <authorList>
            <person name="Fu G.-Y."/>
        </authorList>
    </citation>
    <scope>NUCLEOTIDE SEQUENCE [LARGE SCALE GENOMIC DNA]</scope>
    <source>
        <strain evidence="8 9">SY39</strain>
    </source>
</reference>
<dbReference type="GO" id="GO:0034599">
    <property type="term" value="P:cellular response to oxidative stress"/>
    <property type="evidence" value="ECO:0007669"/>
    <property type="project" value="TreeGrafter"/>
</dbReference>
<keyword evidence="2 5" id="KW-0575">Peroxidase</keyword>
<proteinExistence type="inferred from homology"/>
<evidence type="ECO:0000256" key="6">
    <source>
        <dbReference type="SAM" id="SignalP"/>
    </source>
</evidence>
<dbReference type="InterPro" id="IPR036249">
    <property type="entry name" value="Thioredoxin-like_sf"/>
</dbReference>
<protein>
    <recommendedName>
        <fullName evidence="5">Glutathione peroxidase</fullName>
    </recommendedName>
</protein>
<gene>
    <name evidence="8" type="ORF">C0099_10530</name>
</gene>
<dbReference type="PROSITE" id="PS51355">
    <property type="entry name" value="GLUTATHIONE_PEROXID_3"/>
    <property type="match status" value="1"/>
</dbReference>
<name>A0A2I6S7T9_9RHOO</name>
<dbReference type="InterPro" id="IPR013766">
    <property type="entry name" value="Thioredoxin_domain"/>
</dbReference>
<feature type="chain" id="PRO_5014349280" description="Glutathione peroxidase" evidence="6">
    <location>
        <begin position="23"/>
        <end position="178"/>
    </location>
</feature>
<feature type="active site" evidence="4">
    <location>
        <position position="59"/>
    </location>
</feature>
<dbReference type="PANTHER" id="PTHR11592:SF44">
    <property type="entry name" value="GLUTATHIONE PEROXIDASE"/>
    <property type="match status" value="1"/>
</dbReference>
<dbReference type="GO" id="GO:0004601">
    <property type="term" value="F:peroxidase activity"/>
    <property type="evidence" value="ECO:0007669"/>
    <property type="project" value="UniProtKB-KW"/>
</dbReference>
<comment type="similarity">
    <text evidence="1 5">Belongs to the glutathione peroxidase family.</text>
</comment>
<dbReference type="KEGG" id="atw:C0099_10530"/>
<dbReference type="InterPro" id="IPR029759">
    <property type="entry name" value="GPX_AS"/>
</dbReference>
<dbReference type="PIRSF" id="PIRSF000303">
    <property type="entry name" value="Glutathion_perox"/>
    <property type="match status" value="1"/>
</dbReference>
<evidence type="ECO:0000256" key="5">
    <source>
        <dbReference type="RuleBase" id="RU000499"/>
    </source>
</evidence>
<dbReference type="AlphaFoldDB" id="A0A2I6S7T9"/>
<evidence type="ECO:0000256" key="2">
    <source>
        <dbReference type="ARBA" id="ARBA00022559"/>
    </source>
</evidence>
<dbReference type="PANTHER" id="PTHR11592">
    <property type="entry name" value="GLUTATHIONE PEROXIDASE"/>
    <property type="match status" value="1"/>
</dbReference>
<dbReference type="SUPFAM" id="SSF52833">
    <property type="entry name" value="Thioredoxin-like"/>
    <property type="match status" value="1"/>
</dbReference>
<accession>A0A2I6S7T9</accession>
<dbReference type="PROSITE" id="PS00460">
    <property type="entry name" value="GLUTATHIONE_PEROXID_1"/>
    <property type="match status" value="1"/>
</dbReference>
<sequence>MKFARSMFVAAAVVVTSLPAAGDDALLGHELRRLHSPETVKLDRYAGQPLLIVNTASHCGFTRQFEGLETVHKEYAERGLRVLGFSSDDFNQEAKDEAKAAEVCFVNFGVTFDMFATIPVRGEGAHPLFRELARQSGEPPQWNFHKYVVDRSGRVVAAFPSRVEPGAQELRAAIEGVL</sequence>
<dbReference type="PROSITE" id="PS51352">
    <property type="entry name" value="THIOREDOXIN_2"/>
    <property type="match status" value="1"/>
</dbReference>
<feature type="signal peptide" evidence="6">
    <location>
        <begin position="1"/>
        <end position="22"/>
    </location>
</feature>
<evidence type="ECO:0000256" key="1">
    <source>
        <dbReference type="ARBA" id="ARBA00006926"/>
    </source>
</evidence>
<dbReference type="Gene3D" id="3.40.30.10">
    <property type="entry name" value="Glutaredoxin"/>
    <property type="match status" value="1"/>
</dbReference>
<keyword evidence="6" id="KW-0732">Signal</keyword>
<dbReference type="OrthoDB" id="9785502at2"/>
<evidence type="ECO:0000259" key="7">
    <source>
        <dbReference type="PROSITE" id="PS51352"/>
    </source>
</evidence>
<evidence type="ECO:0000256" key="3">
    <source>
        <dbReference type="ARBA" id="ARBA00023002"/>
    </source>
</evidence>